<keyword evidence="2" id="KW-1185">Reference proteome</keyword>
<dbReference type="Pfam" id="PF14198">
    <property type="entry name" value="TnpV"/>
    <property type="match status" value="1"/>
</dbReference>
<gene>
    <name evidence="1" type="ORF">JOC49_000922</name>
</gene>
<dbReference type="InterPro" id="IPR026989">
    <property type="entry name" value="TnpV"/>
</dbReference>
<sequence length="129" mass="15098">MAQSIFEKNGGKYIKVGDYYVPDLGQFDEDTEPVDERVIGKYGSLRRTFLEEHRPAIYTKLLYSFELDTHLKDVNEEAQNLIDKLLPQYKKQQGVTEELKAQNQLLWVGKVNNIIAQIEEIIYREIVYV</sequence>
<accession>A0ABS2MPT8</accession>
<reference evidence="1 2" key="1">
    <citation type="submission" date="2021-01" db="EMBL/GenBank/DDBJ databases">
        <title>Genomic Encyclopedia of Type Strains, Phase IV (KMG-IV): sequencing the most valuable type-strain genomes for metagenomic binning, comparative biology and taxonomic classification.</title>
        <authorList>
            <person name="Goeker M."/>
        </authorList>
    </citation>
    <scope>NUCLEOTIDE SEQUENCE [LARGE SCALE GENOMIC DNA]</scope>
    <source>
        <strain evidence="1 2">DSM 24436</strain>
    </source>
</reference>
<dbReference type="EMBL" id="JAFBDT010000005">
    <property type="protein sequence ID" value="MBM7561402.1"/>
    <property type="molecule type" value="Genomic_DNA"/>
</dbReference>
<protein>
    <recommendedName>
        <fullName evidence="3">TnpV protein</fullName>
    </recommendedName>
</protein>
<evidence type="ECO:0000313" key="2">
    <source>
        <dbReference type="Proteomes" id="UP000767854"/>
    </source>
</evidence>
<dbReference type="Proteomes" id="UP000767854">
    <property type="component" value="Unassembled WGS sequence"/>
</dbReference>
<name>A0ABS2MPT8_9FIRM</name>
<evidence type="ECO:0000313" key="1">
    <source>
        <dbReference type="EMBL" id="MBM7561402.1"/>
    </source>
</evidence>
<proteinExistence type="predicted"/>
<organism evidence="1 2">
    <name type="scientific">Fusibacter tunisiensis</name>
    <dbReference type="NCBI Taxonomy" id="1008308"/>
    <lineage>
        <taxon>Bacteria</taxon>
        <taxon>Bacillati</taxon>
        <taxon>Bacillota</taxon>
        <taxon>Clostridia</taxon>
        <taxon>Eubacteriales</taxon>
        <taxon>Eubacteriales Family XII. Incertae Sedis</taxon>
        <taxon>Fusibacter</taxon>
    </lineage>
</organism>
<comment type="caution">
    <text evidence="1">The sequence shown here is derived from an EMBL/GenBank/DDBJ whole genome shotgun (WGS) entry which is preliminary data.</text>
</comment>
<evidence type="ECO:0008006" key="3">
    <source>
        <dbReference type="Google" id="ProtNLM"/>
    </source>
</evidence>
<dbReference type="RefSeq" id="WP_204662884.1">
    <property type="nucleotide sequence ID" value="NZ_JAFBDT010000005.1"/>
</dbReference>